<dbReference type="STRING" id="81409.SAMN04515656_10845"/>
<dbReference type="EMBL" id="FNRK01000008">
    <property type="protein sequence ID" value="SEA34544.1"/>
    <property type="molecule type" value="Genomic_DNA"/>
</dbReference>
<protein>
    <submittedName>
        <fullName evidence="2">Uncharacterized protein</fullName>
    </submittedName>
</protein>
<accession>A0A1H4AG89</accession>
<proteinExistence type="predicted"/>
<sequence length="38" mass="4305">MMNVYASPLNTLLEEVKTLRKEVDALKQSAAVEKREQA</sequence>
<evidence type="ECO:0000313" key="3">
    <source>
        <dbReference type="Proteomes" id="UP000199394"/>
    </source>
</evidence>
<evidence type="ECO:0000256" key="1">
    <source>
        <dbReference type="SAM" id="Coils"/>
    </source>
</evidence>
<feature type="coiled-coil region" evidence="1">
    <location>
        <begin position="9"/>
        <end position="36"/>
    </location>
</feature>
<name>A0A1H4AG89_9FIRM</name>
<keyword evidence="1" id="KW-0175">Coiled coil</keyword>
<keyword evidence="3" id="KW-1185">Reference proteome</keyword>
<gene>
    <name evidence="2" type="ORF">SAMN04515656_10845</name>
</gene>
<organism evidence="2 3">
    <name type="scientific">Eubacterium aggregans</name>
    <dbReference type="NCBI Taxonomy" id="81409"/>
    <lineage>
        <taxon>Bacteria</taxon>
        <taxon>Bacillati</taxon>
        <taxon>Bacillota</taxon>
        <taxon>Clostridia</taxon>
        <taxon>Eubacteriales</taxon>
        <taxon>Eubacteriaceae</taxon>
        <taxon>Eubacterium</taxon>
    </lineage>
</organism>
<evidence type="ECO:0000313" key="2">
    <source>
        <dbReference type="EMBL" id="SEA34544.1"/>
    </source>
</evidence>
<reference evidence="2 3" key="1">
    <citation type="submission" date="2016-10" db="EMBL/GenBank/DDBJ databases">
        <authorList>
            <person name="de Groot N.N."/>
        </authorList>
    </citation>
    <scope>NUCLEOTIDE SEQUENCE [LARGE SCALE GENOMIC DNA]</scope>
    <source>
        <strain evidence="2 3">SR12</strain>
    </source>
</reference>
<dbReference type="Proteomes" id="UP000199394">
    <property type="component" value="Unassembled WGS sequence"/>
</dbReference>
<dbReference type="AlphaFoldDB" id="A0A1H4AG89"/>